<dbReference type="EMBL" id="CAKOGL010000017">
    <property type="protein sequence ID" value="CAH2096731.1"/>
    <property type="molecule type" value="Genomic_DNA"/>
</dbReference>
<evidence type="ECO:0000313" key="1">
    <source>
        <dbReference type="EMBL" id="CAH2096731.1"/>
    </source>
</evidence>
<comment type="caution">
    <text evidence="1">The sequence shown here is derived from an EMBL/GenBank/DDBJ whole genome shotgun (WGS) entry which is preliminary data.</text>
</comment>
<organism evidence="1 2">
    <name type="scientific">Euphydryas editha</name>
    <name type="common">Edith's checkerspot</name>
    <dbReference type="NCBI Taxonomy" id="104508"/>
    <lineage>
        <taxon>Eukaryota</taxon>
        <taxon>Metazoa</taxon>
        <taxon>Ecdysozoa</taxon>
        <taxon>Arthropoda</taxon>
        <taxon>Hexapoda</taxon>
        <taxon>Insecta</taxon>
        <taxon>Pterygota</taxon>
        <taxon>Neoptera</taxon>
        <taxon>Endopterygota</taxon>
        <taxon>Lepidoptera</taxon>
        <taxon>Glossata</taxon>
        <taxon>Ditrysia</taxon>
        <taxon>Papilionoidea</taxon>
        <taxon>Nymphalidae</taxon>
        <taxon>Nymphalinae</taxon>
        <taxon>Euphydryas</taxon>
    </lineage>
</organism>
<proteinExistence type="predicted"/>
<evidence type="ECO:0008006" key="3">
    <source>
        <dbReference type="Google" id="ProtNLM"/>
    </source>
</evidence>
<dbReference type="AlphaFoldDB" id="A0AAU9UCI8"/>
<dbReference type="Proteomes" id="UP001153954">
    <property type="component" value="Unassembled WGS sequence"/>
</dbReference>
<name>A0AAU9UCI8_EUPED</name>
<sequence length="112" mass="13134">MPREQFLPICYKNTKANKILARNCTSLCESFGYAPQEIDKIVEQWRTIILQEWVHKEDTVKFWSEVKDSKDPSSTCPYKEIFSLAMSVFFSLPHSNADIERVPIQHNECHLK</sequence>
<gene>
    <name evidence="1" type="ORF">EEDITHA_LOCUS12036</name>
</gene>
<keyword evidence="2" id="KW-1185">Reference proteome</keyword>
<evidence type="ECO:0000313" key="2">
    <source>
        <dbReference type="Proteomes" id="UP001153954"/>
    </source>
</evidence>
<protein>
    <recommendedName>
        <fullName evidence="3">ELMO domain-containing protein</fullName>
    </recommendedName>
</protein>
<reference evidence="1" key="1">
    <citation type="submission" date="2022-03" db="EMBL/GenBank/DDBJ databases">
        <authorList>
            <person name="Tunstrom K."/>
        </authorList>
    </citation>
    <scope>NUCLEOTIDE SEQUENCE</scope>
</reference>
<accession>A0AAU9UCI8</accession>